<dbReference type="InterPro" id="IPR010663">
    <property type="entry name" value="Znf_FPG/IleRS"/>
</dbReference>
<dbReference type="SUPFAM" id="SSF81624">
    <property type="entry name" value="N-terminal domain of MutM-like DNA repair proteins"/>
    <property type="match status" value="1"/>
</dbReference>
<evidence type="ECO:0000256" key="8">
    <source>
        <dbReference type="ARBA" id="ARBA00022801"/>
    </source>
</evidence>
<evidence type="ECO:0000256" key="6">
    <source>
        <dbReference type="ARBA" id="ARBA00022763"/>
    </source>
</evidence>
<evidence type="ECO:0000259" key="17">
    <source>
        <dbReference type="PROSITE" id="PS51066"/>
    </source>
</evidence>
<dbReference type="Proteomes" id="UP000178432">
    <property type="component" value="Unassembled WGS sequence"/>
</dbReference>
<dbReference type="GO" id="GO:0006284">
    <property type="term" value="P:base-excision repair"/>
    <property type="evidence" value="ECO:0007669"/>
    <property type="project" value="InterPro"/>
</dbReference>
<evidence type="ECO:0000256" key="12">
    <source>
        <dbReference type="ARBA" id="ARBA00023239"/>
    </source>
</evidence>
<evidence type="ECO:0000256" key="1">
    <source>
        <dbReference type="ARBA" id="ARBA00001668"/>
    </source>
</evidence>
<keyword evidence="9" id="KW-0862">Zinc</keyword>
<keyword evidence="13" id="KW-0511">Multifunctional enzyme</keyword>
<gene>
    <name evidence="19" type="ORF">A2663_01920</name>
</gene>
<evidence type="ECO:0000256" key="2">
    <source>
        <dbReference type="ARBA" id="ARBA00001947"/>
    </source>
</evidence>
<dbReference type="SMART" id="SM01232">
    <property type="entry name" value="H2TH"/>
    <property type="match status" value="1"/>
</dbReference>
<dbReference type="GO" id="GO:0034039">
    <property type="term" value="F:8-oxo-7,8-dihydroguanine DNA N-glycosylase activity"/>
    <property type="evidence" value="ECO:0007669"/>
    <property type="project" value="TreeGrafter"/>
</dbReference>
<evidence type="ECO:0000313" key="19">
    <source>
        <dbReference type="EMBL" id="OGY45844.1"/>
    </source>
</evidence>
<dbReference type="EMBL" id="MHIF01000071">
    <property type="protein sequence ID" value="OGY45844.1"/>
    <property type="molecule type" value="Genomic_DNA"/>
</dbReference>
<keyword evidence="14" id="KW-0326">Glycosidase</keyword>
<comment type="subunit">
    <text evidence="4">Monomer.</text>
</comment>
<proteinExistence type="inferred from homology"/>
<evidence type="ECO:0000256" key="15">
    <source>
        <dbReference type="ARBA" id="ARBA00044632"/>
    </source>
</evidence>
<reference evidence="19 20" key="1">
    <citation type="journal article" date="2016" name="Nat. Commun.">
        <title>Thousands of microbial genomes shed light on interconnected biogeochemical processes in an aquifer system.</title>
        <authorList>
            <person name="Anantharaman K."/>
            <person name="Brown C.T."/>
            <person name="Hug L.A."/>
            <person name="Sharon I."/>
            <person name="Castelle C.J."/>
            <person name="Probst A.J."/>
            <person name="Thomas B.C."/>
            <person name="Singh A."/>
            <person name="Wilkins M.J."/>
            <person name="Karaoz U."/>
            <person name="Brodie E.L."/>
            <person name="Williams K.H."/>
            <person name="Hubbard S.S."/>
            <person name="Banfield J.F."/>
        </authorList>
    </citation>
    <scope>NUCLEOTIDE SEQUENCE [LARGE SCALE GENOMIC DNA]</scope>
</reference>
<organism evidence="19 20">
    <name type="scientific">Candidatus Buchananbacteria bacterium RIFCSPHIGHO2_01_FULL_46_12</name>
    <dbReference type="NCBI Taxonomy" id="1797536"/>
    <lineage>
        <taxon>Bacteria</taxon>
        <taxon>Candidatus Buchananiibacteriota</taxon>
    </lineage>
</organism>
<dbReference type="CDD" id="cd08966">
    <property type="entry name" value="EcFpg-like_N"/>
    <property type="match status" value="1"/>
</dbReference>
<dbReference type="SUPFAM" id="SSF46946">
    <property type="entry name" value="S13-like H2TH domain"/>
    <property type="match status" value="1"/>
</dbReference>
<dbReference type="InterPro" id="IPR012319">
    <property type="entry name" value="FPG_cat"/>
</dbReference>
<dbReference type="NCBIfam" id="TIGR00577">
    <property type="entry name" value="fpg"/>
    <property type="match status" value="1"/>
</dbReference>
<keyword evidence="8" id="KW-0378">Hydrolase</keyword>
<comment type="catalytic activity">
    <reaction evidence="15">
        <text>2'-deoxyribonucleotide-(2'-deoxyribose 5'-phosphate)-2'-deoxyribonucleotide-DNA = a 3'-end 2'-deoxyribonucleotide-(2,3-dehydro-2,3-deoxyribose 5'-phosphate)-DNA + a 5'-end 5'-phospho-2'-deoxyribonucleoside-DNA + H(+)</text>
        <dbReference type="Rhea" id="RHEA:66592"/>
        <dbReference type="Rhea" id="RHEA-COMP:13180"/>
        <dbReference type="Rhea" id="RHEA-COMP:16897"/>
        <dbReference type="Rhea" id="RHEA-COMP:17067"/>
        <dbReference type="ChEBI" id="CHEBI:15378"/>
        <dbReference type="ChEBI" id="CHEBI:136412"/>
        <dbReference type="ChEBI" id="CHEBI:157695"/>
        <dbReference type="ChEBI" id="CHEBI:167181"/>
        <dbReference type="EC" id="4.2.99.18"/>
    </reaction>
</comment>
<dbReference type="NCBIfam" id="NF002211">
    <property type="entry name" value="PRK01103.1"/>
    <property type="match status" value="1"/>
</dbReference>
<keyword evidence="12" id="KW-0456">Lyase</keyword>
<evidence type="ECO:0000256" key="3">
    <source>
        <dbReference type="ARBA" id="ARBA00009409"/>
    </source>
</evidence>
<dbReference type="InterPro" id="IPR000214">
    <property type="entry name" value="Znf_DNA_glyclase/AP_lyase"/>
</dbReference>
<comment type="cofactor">
    <cofactor evidence="2">
        <name>Zn(2+)</name>
        <dbReference type="ChEBI" id="CHEBI:29105"/>
    </cofactor>
</comment>
<keyword evidence="10" id="KW-0238">DNA-binding</keyword>
<dbReference type="GO" id="GO:0003684">
    <property type="term" value="F:damaged DNA binding"/>
    <property type="evidence" value="ECO:0007669"/>
    <property type="project" value="InterPro"/>
</dbReference>
<evidence type="ECO:0000256" key="14">
    <source>
        <dbReference type="ARBA" id="ARBA00023295"/>
    </source>
</evidence>
<accession>A0A1G1Y0X9</accession>
<dbReference type="PROSITE" id="PS51068">
    <property type="entry name" value="FPG_CAT"/>
    <property type="match status" value="1"/>
</dbReference>
<evidence type="ECO:0000256" key="11">
    <source>
        <dbReference type="ARBA" id="ARBA00023204"/>
    </source>
</evidence>
<comment type="similarity">
    <text evidence="3">Belongs to the FPG family.</text>
</comment>
<dbReference type="PANTHER" id="PTHR22993:SF9">
    <property type="entry name" value="FORMAMIDOPYRIMIDINE-DNA GLYCOSYLASE"/>
    <property type="match status" value="1"/>
</dbReference>
<feature type="domain" description="Formamidopyrimidine-DNA glycosylase catalytic" evidence="18">
    <location>
        <begin position="2"/>
        <end position="135"/>
    </location>
</feature>
<dbReference type="Pfam" id="PF01149">
    <property type="entry name" value="Fapy_DNA_glyco"/>
    <property type="match status" value="1"/>
</dbReference>
<dbReference type="GO" id="GO:0008270">
    <property type="term" value="F:zinc ion binding"/>
    <property type="evidence" value="ECO:0007669"/>
    <property type="project" value="UniProtKB-KW"/>
</dbReference>
<evidence type="ECO:0000256" key="13">
    <source>
        <dbReference type="ARBA" id="ARBA00023268"/>
    </source>
</evidence>
<dbReference type="Gene3D" id="3.20.190.10">
    <property type="entry name" value="MutM-like, N-terminal"/>
    <property type="match status" value="1"/>
</dbReference>
<dbReference type="InterPro" id="IPR035937">
    <property type="entry name" value="FPG_N"/>
</dbReference>
<evidence type="ECO:0000259" key="18">
    <source>
        <dbReference type="PROSITE" id="PS51068"/>
    </source>
</evidence>
<comment type="catalytic activity">
    <reaction evidence="1">
        <text>Hydrolysis of DNA containing ring-opened 7-methylguanine residues, releasing 2,6-diamino-4-hydroxy-5-(N-methyl)formamidopyrimidine.</text>
        <dbReference type="EC" id="3.2.2.23"/>
    </reaction>
</comment>
<dbReference type="PANTHER" id="PTHR22993">
    <property type="entry name" value="FORMAMIDOPYRIMIDINE-DNA GLYCOSYLASE"/>
    <property type="match status" value="1"/>
</dbReference>
<evidence type="ECO:0000256" key="16">
    <source>
        <dbReference type="PROSITE-ProRule" id="PRU00391"/>
    </source>
</evidence>
<dbReference type="Gene3D" id="1.10.8.50">
    <property type="match status" value="1"/>
</dbReference>
<keyword evidence="5" id="KW-0479">Metal-binding</keyword>
<dbReference type="InterPro" id="IPR020629">
    <property type="entry name" value="FPG_Glyclase"/>
</dbReference>
<dbReference type="Pfam" id="PF06831">
    <property type="entry name" value="H2TH"/>
    <property type="match status" value="1"/>
</dbReference>
<dbReference type="SUPFAM" id="SSF57716">
    <property type="entry name" value="Glucocorticoid receptor-like (DNA-binding domain)"/>
    <property type="match status" value="1"/>
</dbReference>
<evidence type="ECO:0000313" key="20">
    <source>
        <dbReference type="Proteomes" id="UP000178432"/>
    </source>
</evidence>
<dbReference type="InterPro" id="IPR010979">
    <property type="entry name" value="Ribosomal_uS13-like_H2TH"/>
</dbReference>
<evidence type="ECO:0000256" key="5">
    <source>
        <dbReference type="ARBA" id="ARBA00022723"/>
    </source>
</evidence>
<dbReference type="InterPro" id="IPR015886">
    <property type="entry name" value="H2TH_FPG"/>
</dbReference>
<dbReference type="SMART" id="SM00898">
    <property type="entry name" value="Fapy_DNA_glyco"/>
    <property type="match status" value="1"/>
</dbReference>
<evidence type="ECO:0000256" key="4">
    <source>
        <dbReference type="ARBA" id="ARBA00011245"/>
    </source>
</evidence>
<sequence length="294" mass="32938">MPELPEVETLRRELDKTIKGKTIKSAECDWPKMVKPLSVSGFQKQIKNKKIIGVKRRSKVLILDLACPPKSEGCRRAGPLSLLIHLKLTGQLVFSSKLKVKSSKFAGGLPNKFTHLIFNFTEGSKLYFNDLRKFGWARLTDDRGVNEVVEAHGPEPLSKEFTLAYFASILKKYPDRKIKQILLDQKLIGGIGNIYCDEACFCAKVLPMRPAKKFKPAENKKLFDCVNQVIKFAIAKKGTSADTYVRLNGQSGGMEPYLKVYGRSGQKCRRCGGVVQRIKLNGRGTHFCPGCQRA</sequence>
<evidence type="ECO:0000256" key="7">
    <source>
        <dbReference type="ARBA" id="ARBA00022771"/>
    </source>
</evidence>
<keyword evidence="11" id="KW-0234">DNA repair</keyword>
<dbReference type="InterPro" id="IPR015887">
    <property type="entry name" value="DNA_glyclase_Znf_dom_DNA_BS"/>
</dbReference>
<dbReference type="PROSITE" id="PS51066">
    <property type="entry name" value="ZF_FPG_2"/>
    <property type="match status" value="1"/>
</dbReference>
<dbReference type="Pfam" id="PF06827">
    <property type="entry name" value="zf-FPG_IleRS"/>
    <property type="match status" value="1"/>
</dbReference>
<protein>
    <submittedName>
        <fullName evidence="19">DNA-formamidopyrimidine glycosylase</fullName>
    </submittedName>
</protein>
<evidence type="ECO:0000256" key="9">
    <source>
        <dbReference type="ARBA" id="ARBA00022833"/>
    </source>
</evidence>
<dbReference type="AlphaFoldDB" id="A0A1G1Y0X9"/>
<feature type="domain" description="FPG-type" evidence="17">
    <location>
        <begin position="259"/>
        <end position="293"/>
    </location>
</feature>
<dbReference type="FunFam" id="1.10.8.50:FF:000003">
    <property type="entry name" value="Formamidopyrimidine-DNA glycosylase"/>
    <property type="match status" value="1"/>
</dbReference>
<keyword evidence="7 16" id="KW-0863">Zinc-finger</keyword>
<comment type="caution">
    <text evidence="19">The sequence shown here is derived from an EMBL/GenBank/DDBJ whole genome shotgun (WGS) entry which is preliminary data.</text>
</comment>
<dbReference type="GO" id="GO:0140078">
    <property type="term" value="F:class I DNA-(apurinic or apyrimidinic site) endonuclease activity"/>
    <property type="evidence" value="ECO:0007669"/>
    <property type="project" value="UniProtKB-EC"/>
</dbReference>
<evidence type="ECO:0000256" key="10">
    <source>
        <dbReference type="ARBA" id="ARBA00023125"/>
    </source>
</evidence>
<keyword evidence="6" id="KW-0227">DNA damage</keyword>
<dbReference type="PROSITE" id="PS01242">
    <property type="entry name" value="ZF_FPG_1"/>
    <property type="match status" value="1"/>
</dbReference>
<name>A0A1G1Y0X9_9BACT</name>